<proteinExistence type="predicted"/>
<name>H3SHT0_9BACL</name>
<dbReference type="OrthoDB" id="3770261at2"/>
<dbReference type="EMBL" id="AHKH01000039">
    <property type="protein sequence ID" value="EHQ61404.1"/>
    <property type="molecule type" value="Genomic_DNA"/>
</dbReference>
<dbReference type="PATRIC" id="fig|1131935.3.peg.3222"/>
<evidence type="ECO:0000313" key="2">
    <source>
        <dbReference type="Proteomes" id="UP000003900"/>
    </source>
</evidence>
<organism evidence="1 2">
    <name type="scientific">Paenibacillus dendritiformis C454</name>
    <dbReference type="NCBI Taxonomy" id="1131935"/>
    <lineage>
        <taxon>Bacteria</taxon>
        <taxon>Bacillati</taxon>
        <taxon>Bacillota</taxon>
        <taxon>Bacilli</taxon>
        <taxon>Bacillales</taxon>
        <taxon>Paenibacillaceae</taxon>
        <taxon>Paenibacillus</taxon>
    </lineage>
</organism>
<dbReference type="RefSeq" id="WP_006677592.1">
    <property type="nucleotide sequence ID" value="NZ_AHKH01000039.1"/>
</dbReference>
<dbReference type="STRING" id="1131935.PDENDC454_15487"/>
<gene>
    <name evidence="1" type="ORF">PDENDC454_15487</name>
</gene>
<sequence>MVDPFHSKLSKQALTPAQAQAIQHVRASASSVRQHARERSERHLTRAGFPSATLRDILAAVRESGRVTVNFHPDRILADGSLVVDGLLRDGVYRSQFETGVTSASPTAYPGGDRDRWERSLFGGAYHQAGIAPRERPKYGALNLMQHPDGGAPNFGSCYLVLRSAMLSRCTYTFGDSYSEPEHSGTIDVFEPLLAEMLDEAAAAGSALGRDAGASAALIRRLLASGEKAPAVIGRELDQYIEAQIHSDIALASDVEAIVADPSFRGTRIGDQLAALASRYRVTLLWHHGFQLAASDVPDDFRGPKMPPLARRVVRDFAAVPGQLDAYAIGNAARSLARHPELWADWGTQGETWQHLKQLWHVLARFGHPYRGHRE</sequence>
<comment type="caution">
    <text evidence="1">The sequence shown here is derived from an EMBL/GenBank/DDBJ whole genome shotgun (WGS) entry which is preliminary data.</text>
</comment>
<keyword evidence="2" id="KW-1185">Reference proteome</keyword>
<reference evidence="1 2" key="1">
    <citation type="journal article" date="2012" name="J. Bacteriol.">
        <title>Genome Sequence of the Pattern-Forming Social Bacterium Paenibacillus dendritiformis C454 Chiral Morphotype.</title>
        <authorList>
            <person name="Sirota-Madi A."/>
            <person name="Olender T."/>
            <person name="Helman Y."/>
            <person name="Brainis I."/>
            <person name="Finkelshtein A."/>
            <person name="Roth D."/>
            <person name="Hagai E."/>
            <person name="Leshkowitz D."/>
            <person name="Brodsky L."/>
            <person name="Galatenko V."/>
            <person name="Nikolaev V."/>
            <person name="Gutnick D.L."/>
            <person name="Lancet D."/>
            <person name="Ben-Jacob E."/>
        </authorList>
    </citation>
    <scope>NUCLEOTIDE SEQUENCE [LARGE SCALE GENOMIC DNA]</scope>
    <source>
        <strain evidence="1 2">C454</strain>
    </source>
</reference>
<accession>H3SHT0</accession>
<dbReference type="Pfam" id="PF12294">
    <property type="entry name" value="DUF3626"/>
    <property type="match status" value="1"/>
</dbReference>
<dbReference type="AlphaFoldDB" id="H3SHT0"/>
<dbReference type="InterPro" id="IPR022074">
    <property type="entry name" value="DUF3626"/>
</dbReference>
<evidence type="ECO:0000313" key="1">
    <source>
        <dbReference type="EMBL" id="EHQ61404.1"/>
    </source>
</evidence>
<protein>
    <recommendedName>
        <fullName evidence="3">DUF3626 domain-containing protein</fullName>
    </recommendedName>
</protein>
<dbReference type="Proteomes" id="UP000003900">
    <property type="component" value="Unassembled WGS sequence"/>
</dbReference>
<evidence type="ECO:0008006" key="3">
    <source>
        <dbReference type="Google" id="ProtNLM"/>
    </source>
</evidence>